<feature type="non-terminal residue" evidence="2">
    <location>
        <position position="1"/>
    </location>
</feature>
<accession>A0A8J4UNV0</accession>
<dbReference type="EMBL" id="QNUK01000083">
    <property type="protein sequence ID" value="KAF5902862.1"/>
    <property type="molecule type" value="Genomic_DNA"/>
</dbReference>
<evidence type="ECO:0000313" key="2">
    <source>
        <dbReference type="EMBL" id="KAF5902862.1"/>
    </source>
</evidence>
<name>A0A8J4UNV0_CLAMG</name>
<dbReference type="AlphaFoldDB" id="A0A8J4UNV0"/>
<protein>
    <submittedName>
        <fullName evidence="2">Coiled-coil domain-containing protein 18</fullName>
    </submittedName>
</protein>
<gene>
    <name evidence="2" type="ORF">DAT39_007375</name>
</gene>
<feature type="region of interest" description="Disordered" evidence="1">
    <location>
        <begin position="24"/>
        <end position="45"/>
    </location>
</feature>
<evidence type="ECO:0000313" key="3">
    <source>
        <dbReference type="Proteomes" id="UP000727407"/>
    </source>
</evidence>
<feature type="region of interest" description="Disordered" evidence="1">
    <location>
        <begin position="66"/>
        <end position="86"/>
    </location>
</feature>
<organism evidence="2 3">
    <name type="scientific">Clarias magur</name>
    <name type="common">Asian catfish</name>
    <name type="synonym">Macropteronotus magur</name>
    <dbReference type="NCBI Taxonomy" id="1594786"/>
    <lineage>
        <taxon>Eukaryota</taxon>
        <taxon>Metazoa</taxon>
        <taxon>Chordata</taxon>
        <taxon>Craniata</taxon>
        <taxon>Vertebrata</taxon>
        <taxon>Euteleostomi</taxon>
        <taxon>Actinopterygii</taxon>
        <taxon>Neopterygii</taxon>
        <taxon>Teleostei</taxon>
        <taxon>Ostariophysi</taxon>
        <taxon>Siluriformes</taxon>
        <taxon>Clariidae</taxon>
        <taxon>Clarias</taxon>
    </lineage>
</organism>
<sequence length="107" mass="11824">MSCGRDRVTLWSCELLIETGQSRTEECNTDHTPRRMDGESPTFSAAPRSHQVLAFSKHQAPWRVSTMTGSGEDYQNKPWVGKGGGLRVGTRGALEHSIPAMSKHRGK</sequence>
<keyword evidence="3" id="KW-1185">Reference proteome</keyword>
<reference evidence="2" key="1">
    <citation type="submission" date="2020-07" db="EMBL/GenBank/DDBJ databases">
        <title>Clarias magur genome sequencing, assembly and annotation.</title>
        <authorList>
            <person name="Kushwaha B."/>
            <person name="Kumar R."/>
            <person name="Das P."/>
            <person name="Joshi C.G."/>
            <person name="Kumar D."/>
            <person name="Nagpure N.S."/>
            <person name="Pandey M."/>
            <person name="Agarwal S."/>
            <person name="Srivastava S."/>
            <person name="Singh M."/>
            <person name="Sahoo L."/>
            <person name="Jayasankar P."/>
            <person name="Meher P.K."/>
            <person name="Koringa P.G."/>
            <person name="Iquebal M.A."/>
            <person name="Das S.P."/>
            <person name="Bit A."/>
            <person name="Patnaik S."/>
            <person name="Patel N."/>
            <person name="Shah T.M."/>
            <person name="Hinsu A."/>
            <person name="Jena J.K."/>
        </authorList>
    </citation>
    <scope>NUCLEOTIDE SEQUENCE</scope>
    <source>
        <strain evidence="2">CIFAMagur01</strain>
        <tissue evidence="2">Testis</tissue>
    </source>
</reference>
<evidence type="ECO:0000256" key="1">
    <source>
        <dbReference type="SAM" id="MobiDB-lite"/>
    </source>
</evidence>
<comment type="caution">
    <text evidence="2">The sequence shown here is derived from an EMBL/GenBank/DDBJ whole genome shotgun (WGS) entry which is preliminary data.</text>
</comment>
<proteinExistence type="predicted"/>
<dbReference type="Proteomes" id="UP000727407">
    <property type="component" value="Unassembled WGS sequence"/>
</dbReference>
<feature type="compositionally biased region" description="Basic and acidic residues" evidence="1">
    <location>
        <begin position="24"/>
        <end position="38"/>
    </location>
</feature>